<evidence type="ECO:0000256" key="1">
    <source>
        <dbReference type="SAM" id="Phobius"/>
    </source>
</evidence>
<accession>Q735Z5</accession>
<proteinExistence type="predicted"/>
<gene>
    <name evidence="2" type="ordered locus">BCE_3006</name>
</gene>
<dbReference type="HOGENOM" id="CLU_3304163_0_0_9"/>
<protein>
    <submittedName>
        <fullName evidence="2">Uncharacterized protein</fullName>
    </submittedName>
</protein>
<evidence type="ECO:0000313" key="3">
    <source>
        <dbReference type="Proteomes" id="UP000002527"/>
    </source>
</evidence>
<keyword evidence="1" id="KW-0812">Transmembrane</keyword>
<reference evidence="2 3" key="1">
    <citation type="journal article" date="2004" name="Nucleic Acids Res.">
        <title>The genome sequence of Bacillus cereus ATCC 10987 reveals metabolic adaptations and a large plasmid related to Bacillus anthracis pXO1.</title>
        <authorList>
            <person name="Rasko D.A."/>
            <person name="Ravel J."/>
            <person name="Okstad O.A."/>
            <person name="Helgason E."/>
            <person name="Cer R.Z."/>
            <person name="Jiang L."/>
            <person name="Shores K.A."/>
            <person name="Fouts D.E."/>
            <person name="Tourasse N.J."/>
            <person name="Angiuoli S.V."/>
            <person name="Kolonay J."/>
            <person name="Nelson W.C."/>
            <person name="Kolsto A.-B."/>
            <person name="Fraser C.M."/>
            <person name="Read T.D."/>
        </authorList>
    </citation>
    <scope>NUCLEOTIDE SEQUENCE [LARGE SCALE GENOMIC DNA]</scope>
    <source>
        <strain evidence="3">ATCC 10987 / NRS 248</strain>
    </source>
</reference>
<dbReference type="Proteomes" id="UP000002527">
    <property type="component" value="Chromosome"/>
</dbReference>
<organism evidence="2 3">
    <name type="scientific">Bacillus cereus (strain ATCC 10987 / NRS 248)</name>
    <dbReference type="NCBI Taxonomy" id="222523"/>
    <lineage>
        <taxon>Bacteria</taxon>
        <taxon>Bacillati</taxon>
        <taxon>Bacillota</taxon>
        <taxon>Bacilli</taxon>
        <taxon>Bacillales</taxon>
        <taxon>Bacillaceae</taxon>
        <taxon>Bacillus</taxon>
        <taxon>Bacillus cereus group</taxon>
    </lineage>
</organism>
<sequence length="39" mass="4285">MNFLQKTSEYSVKDYEGAIVTTQFLAIVSLFLAGIATTI</sequence>
<dbReference type="EMBL" id="AE017194">
    <property type="protein sequence ID" value="AAS41917.1"/>
    <property type="molecule type" value="Genomic_DNA"/>
</dbReference>
<name>Q735Z5_BACC1</name>
<dbReference type="AlphaFoldDB" id="Q735Z5"/>
<keyword evidence="1" id="KW-1133">Transmembrane helix</keyword>
<feature type="transmembrane region" description="Helical" evidence="1">
    <location>
        <begin position="20"/>
        <end position="38"/>
    </location>
</feature>
<dbReference type="KEGG" id="bca:BCE_3006"/>
<evidence type="ECO:0000313" key="2">
    <source>
        <dbReference type="EMBL" id="AAS41917.1"/>
    </source>
</evidence>
<keyword evidence="1" id="KW-0472">Membrane</keyword>